<dbReference type="Gene3D" id="3.30.160.60">
    <property type="entry name" value="Classic Zinc Finger"/>
    <property type="match status" value="3"/>
</dbReference>
<dbReference type="FunFam" id="3.30.160.60:FF:001498">
    <property type="entry name" value="Zinc finger protein 404"/>
    <property type="match status" value="1"/>
</dbReference>
<feature type="domain" description="C2H2-type" evidence="11">
    <location>
        <begin position="61"/>
        <end position="88"/>
    </location>
</feature>
<evidence type="ECO:0000256" key="6">
    <source>
        <dbReference type="ARBA" id="ARBA00022833"/>
    </source>
</evidence>
<comment type="caution">
    <text evidence="12">The sequence shown here is derived from an EMBL/GenBank/DDBJ whole genome shotgun (WGS) entry which is preliminary data.</text>
</comment>
<dbReference type="PANTHER" id="PTHR23226:SF377">
    <property type="entry name" value="ZINC FINGER AND SCAN DOMAIN-CONTAINING PROTEIN 20"/>
    <property type="match status" value="1"/>
</dbReference>
<evidence type="ECO:0000259" key="11">
    <source>
        <dbReference type="PROSITE" id="PS50157"/>
    </source>
</evidence>
<dbReference type="Proteomes" id="UP000799811">
    <property type="component" value="Unassembled WGS sequence"/>
</dbReference>
<dbReference type="FunFam" id="3.30.160.60:FF:000047">
    <property type="entry name" value="zinc finger protein OZF"/>
    <property type="match status" value="1"/>
</dbReference>
<evidence type="ECO:0000256" key="2">
    <source>
        <dbReference type="ARBA" id="ARBA00006991"/>
    </source>
</evidence>
<keyword evidence="5 9" id="KW-0863">Zinc-finger</keyword>
<feature type="non-terminal residue" evidence="12">
    <location>
        <position position="115"/>
    </location>
</feature>
<name>A0A8K0BJY8_9AVES</name>
<comment type="subcellular location">
    <subcellularLocation>
        <location evidence="1">Nucleus</location>
    </subcellularLocation>
</comment>
<dbReference type="PROSITE" id="PS50157">
    <property type="entry name" value="ZINC_FINGER_C2H2_2"/>
    <property type="match status" value="3"/>
</dbReference>
<dbReference type="GO" id="GO:0008270">
    <property type="term" value="F:zinc ion binding"/>
    <property type="evidence" value="ECO:0007669"/>
    <property type="project" value="UniProtKB-KW"/>
</dbReference>
<dbReference type="SMART" id="SM00355">
    <property type="entry name" value="ZnF_C2H2"/>
    <property type="match status" value="3"/>
</dbReference>
<organism evidence="12 13">
    <name type="scientific">Eudyptes filholi</name>
    <name type="common">Southern rockhopper penguin</name>
    <dbReference type="NCBI Taxonomy" id="1419345"/>
    <lineage>
        <taxon>Eukaryota</taxon>
        <taxon>Metazoa</taxon>
        <taxon>Chordata</taxon>
        <taxon>Craniata</taxon>
        <taxon>Vertebrata</taxon>
        <taxon>Euteleostomi</taxon>
        <taxon>Archelosauria</taxon>
        <taxon>Archosauria</taxon>
        <taxon>Dinosauria</taxon>
        <taxon>Saurischia</taxon>
        <taxon>Theropoda</taxon>
        <taxon>Coelurosauria</taxon>
        <taxon>Aves</taxon>
        <taxon>Neognathae</taxon>
        <taxon>Neoaves</taxon>
        <taxon>Aequornithes</taxon>
        <taxon>Sphenisciformes</taxon>
        <taxon>Spheniscidae</taxon>
        <taxon>Eudyptes</taxon>
    </lineage>
</organism>
<feature type="domain" description="C2H2-type" evidence="11">
    <location>
        <begin position="1"/>
        <end position="26"/>
    </location>
</feature>
<gene>
    <name evidence="12" type="primary">Zscan2_0</name>
    <name evidence="12" type="ORF">FQV13_0010474</name>
</gene>
<evidence type="ECO:0000256" key="1">
    <source>
        <dbReference type="ARBA" id="ARBA00004123"/>
    </source>
</evidence>
<dbReference type="GO" id="GO:0000981">
    <property type="term" value="F:DNA-binding transcription factor activity, RNA polymerase II-specific"/>
    <property type="evidence" value="ECO:0007669"/>
    <property type="project" value="TreeGrafter"/>
</dbReference>
<dbReference type="AlphaFoldDB" id="A0A8K0BJY8"/>
<keyword evidence="6" id="KW-0862">Zinc</keyword>
<feature type="compositionally biased region" description="Basic residues" evidence="10">
    <location>
        <begin position="80"/>
        <end position="91"/>
    </location>
</feature>
<sequence>CTERGKSFNRSAHLLRHRRIHAGERPYPCPKCGKTFTCNSHLNSHQKYGRKTPSRPDDIPYICSERGQRFSARSNLFRHQRIHTGEKKKKNPINVPNAGKSFGQSSALVQHRRTH</sequence>
<dbReference type="GO" id="GO:0000978">
    <property type="term" value="F:RNA polymerase II cis-regulatory region sequence-specific DNA binding"/>
    <property type="evidence" value="ECO:0007669"/>
    <property type="project" value="TreeGrafter"/>
</dbReference>
<comment type="similarity">
    <text evidence="2">Belongs to the krueppel C2H2-type zinc-finger protein family.</text>
</comment>
<dbReference type="EMBL" id="VULK01001165">
    <property type="protein sequence ID" value="KAF1631410.1"/>
    <property type="molecule type" value="Genomic_DNA"/>
</dbReference>
<dbReference type="InterPro" id="IPR036236">
    <property type="entry name" value="Znf_C2H2_sf"/>
</dbReference>
<feature type="region of interest" description="Disordered" evidence="10">
    <location>
        <begin position="80"/>
        <end position="115"/>
    </location>
</feature>
<keyword evidence="8" id="KW-0539">Nucleus</keyword>
<evidence type="ECO:0000256" key="7">
    <source>
        <dbReference type="ARBA" id="ARBA00023125"/>
    </source>
</evidence>
<evidence type="ECO:0000256" key="8">
    <source>
        <dbReference type="ARBA" id="ARBA00023242"/>
    </source>
</evidence>
<evidence type="ECO:0000313" key="13">
    <source>
        <dbReference type="Proteomes" id="UP000799811"/>
    </source>
</evidence>
<feature type="domain" description="C2H2-type" evidence="11">
    <location>
        <begin position="27"/>
        <end position="56"/>
    </location>
</feature>
<dbReference type="InterPro" id="IPR013087">
    <property type="entry name" value="Znf_C2H2_type"/>
</dbReference>
<feature type="non-terminal residue" evidence="12">
    <location>
        <position position="1"/>
    </location>
</feature>
<evidence type="ECO:0000256" key="4">
    <source>
        <dbReference type="ARBA" id="ARBA00022737"/>
    </source>
</evidence>
<evidence type="ECO:0000313" key="12">
    <source>
        <dbReference type="EMBL" id="KAF1631410.1"/>
    </source>
</evidence>
<keyword evidence="3" id="KW-0479">Metal-binding</keyword>
<keyword evidence="7" id="KW-0238">DNA-binding</keyword>
<dbReference type="PANTHER" id="PTHR23226">
    <property type="entry name" value="ZINC FINGER AND SCAN DOMAIN-CONTAINING"/>
    <property type="match status" value="1"/>
</dbReference>
<keyword evidence="4" id="KW-0677">Repeat</keyword>
<evidence type="ECO:0000256" key="9">
    <source>
        <dbReference type="PROSITE-ProRule" id="PRU00042"/>
    </source>
</evidence>
<dbReference type="Pfam" id="PF00096">
    <property type="entry name" value="zf-C2H2"/>
    <property type="match status" value="1"/>
</dbReference>
<protein>
    <submittedName>
        <fullName evidence="12">Zinc finger and SCAN domain-containing protein 2</fullName>
    </submittedName>
</protein>
<dbReference type="GO" id="GO:0005634">
    <property type="term" value="C:nucleus"/>
    <property type="evidence" value="ECO:0007669"/>
    <property type="project" value="UniProtKB-SubCell"/>
</dbReference>
<evidence type="ECO:0000256" key="10">
    <source>
        <dbReference type="SAM" id="MobiDB-lite"/>
    </source>
</evidence>
<dbReference type="SUPFAM" id="SSF57667">
    <property type="entry name" value="beta-beta-alpha zinc fingers"/>
    <property type="match status" value="2"/>
</dbReference>
<evidence type="ECO:0000256" key="5">
    <source>
        <dbReference type="ARBA" id="ARBA00022771"/>
    </source>
</evidence>
<proteinExistence type="inferred from homology"/>
<accession>A0A8K0BJY8</accession>
<evidence type="ECO:0000256" key="3">
    <source>
        <dbReference type="ARBA" id="ARBA00022723"/>
    </source>
</evidence>
<keyword evidence="13" id="KW-1185">Reference proteome</keyword>
<dbReference type="FunFam" id="3.30.160.60:FF:000710">
    <property type="entry name" value="Zinc finger protein 768"/>
    <property type="match status" value="1"/>
</dbReference>
<reference evidence="12 13" key="1">
    <citation type="journal article" date="2019" name="Gigascience">
        <title>High-coverage genomes to elucidate the evolution of penguins.</title>
        <authorList>
            <person name="Pan H."/>
            <person name="Cole T.L."/>
            <person name="Bi X."/>
            <person name="Fang M."/>
            <person name="Zhou C."/>
            <person name="Yang Z."/>
            <person name="Ksepka D.T."/>
            <person name="Hart T."/>
            <person name="Bouzat J.L."/>
            <person name="Argilla L.S."/>
            <person name="Bertelsen M.F."/>
            <person name="Boersma P.D."/>
            <person name="Bost C.A."/>
            <person name="Cherel Y."/>
            <person name="Dann P."/>
            <person name="Fiddaman S.R."/>
            <person name="Howard P."/>
            <person name="Labuschagne K."/>
            <person name="Mattern T."/>
            <person name="Miller G."/>
            <person name="Parker P."/>
            <person name="Phillips R.A."/>
            <person name="Quillfeldt P."/>
            <person name="Ryan P.G."/>
            <person name="Taylor H."/>
            <person name="Thompson D.R."/>
            <person name="Young M.J."/>
            <person name="Ellegaard M.R."/>
            <person name="Gilbert M.T.P."/>
            <person name="Sinding M.S."/>
            <person name="Pacheco G."/>
            <person name="Shepherd L.D."/>
            <person name="Tennyson A.J.D."/>
            <person name="Grosser S."/>
            <person name="Kay E."/>
            <person name="Nupen L.J."/>
            <person name="Ellenberg U."/>
            <person name="Houston D.M."/>
            <person name="Reeve A.H."/>
            <person name="Johnson K."/>
            <person name="Masello J.F."/>
            <person name="Stracke T."/>
            <person name="McKinlay B."/>
            <person name="Borboroglu P.G."/>
            <person name="Zhang D.X."/>
            <person name="Zhang G."/>
        </authorList>
    </citation>
    <scope>NUCLEOTIDE SEQUENCE [LARGE SCALE GENOMIC DNA]</scope>
    <source>
        <strain evidence="12">GS 12</strain>
    </source>
</reference>